<dbReference type="Gene3D" id="3.40.50.200">
    <property type="entry name" value="Peptidase S8/S53 domain"/>
    <property type="match status" value="1"/>
</dbReference>
<comment type="similarity">
    <text evidence="1 5">Belongs to the peptidase S8 family.</text>
</comment>
<organism evidence="7 8">
    <name type="scientific">Segatella copri</name>
    <dbReference type="NCBI Taxonomy" id="165179"/>
    <lineage>
        <taxon>Bacteria</taxon>
        <taxon>Pseudomonadati</taxon>
        <taxon>Bacteroidota</taxon>
        <taxon>Bacteroidia</taxon>
        <taxon>Bacteroidales</taxon>
        <taxon>Prevotellaceae</taxon>
        <taxon>Segatella</taxon>
    </lineage>
</organism>
<dbReference type="EMBL" id="QRIN01000016">
    <property type="protein sequence ID" value="RHG67043.1"/>
    <property type="molecule type" value="Genomic_DNA"/>
</dbReference>
<evidence type="ECO:0000259" key="6">
    <source>
        <dbReference type="Pfam" id="PF00082"/>
    </source>
</evidence>
<evidence type="ECO:0000313" key="8">
    <source>
        <dbReference type="Proteomes" id="UP000286501"/>
    </source>
</evidence>
<feature type="active site" description="Charge relay system" evidence="5">
    <location>
        <position position="263"/>
    </location>
</feature>
<protein>
    <submittedName>
        <fullName evidence="7">Serine protease</fullName>
    </submittedName>
</protein>
<dbReference type="PANTHER" id="PTHR43806">
    <property type="entry name" value="PEPTIDASE S8"/>
    <property type="match status" value="1"/>
</dbReference>
<accession>A0A3R6DXT0</accession>
<evidence type="ECO:0000256" key="1">
    <source>
        <dbReference type="ARBA" id="ARBA00011073"/>
    </source>
</evidence>
<evidence type="ECO:0000256" key="4">
    <source>
        <dbReference type="ARBA" id="ARBA00022825"/>
    </source>
</evidence>
<keyword evidence="4 5" id="KW-0720">Serine protease</keyword>
<evidence type="ECO:0000313" key="7">
    <source>
        <dbReference type="EMBL" id="RHG67043.1"/>
    </source>
</evidence>
<dbReference type="PROSITE" id="PS51892">
    <property type="entry name" value="SUBTILASE"/>
    <property type="match status" value="1"/>
</dbReference>
<dbReference type="InterPro" id="IPR050131">
    <property type="entry name" value="Peptidase_S8_subtilisin-like"/>
</dbReference>
<dbReference type="GO" id="GO:0004252">
    <property type="term" value="F:serine-type endopeptidase activity"/>
    <property type="evidence" value="ECO:0007669"/>
    <property type="project" value="UniProtKB-UniRule"/>
</dbReference>
<feature type="active site" description="Charge relay system" evidence="5">
    <location>
        <position position="226"/>
    </location>
</feature>
<dbReference type="CDD" id="cd07493">
    <property type="entry name" value="Peptidases_S8_9"/>
    <property type="match status" value="1"/>
</dbReference>
<dbReference type="PRINTS" id="PR00723">
    <property type="entry name" value="SUBTILISIN"/>
</dbReference>
<comment type="caution">
    <text evidence="7">The sequence shown here is derived from an EMBL/GenBank/DDBJ whole genome shotgun (WGS) entry which is preliminary data.</text>
</comment>
<dbReference type="InterPro" id="IPR023828">
    <property type="entry name" value="Peptidase_S8_Ser-AS"/>
</dbReference>
<dbReference type="PANTHER" id="PTHR43806:SF67">
    <property type="entry name" value="EGF-LIKE DOMAIN-CONTAINING PROTEIN"/>
    <property type="match status" value="1"/>
</dbReference>
<keyword evidence="2 5" id="KW-0645">Protease</keyword>
<feature type="active site" description="Charge relay system" evidence="5">
    <location>
        <position position="441"/>
    </location>
</feature>
<dbReference type="InterPro" id="IPR000209">
    <property type="entry name" value="Peptidase_S8/S53_dom"/>
</dbReference>
<sequence>MQYRNIAATTITNRTTDIMMKKFLMLYAFLMTALSLFAREDRVSNFEQLMRLPRIAETDMVSYPGGKCMMYRLYLRDKDLSHTPFSVSRPADFLSPRSIERRKRQNLPIDVTDLPVAPAYEQAVSEAGIEIVGKSKWNNTLLVRIHKEKELRKLDDLDFITRKMKVFSAPDSVSQRVRSSVRRGLNDWTGGVGEYGAADAQIQSLNGKRLHGTGHLGKGMMIAVFDGGFMNVDKIPALHNIRLAGIKDFVVPQSKNIFAEMEHGTMVLSTMAANEPERFVGVAPEAQYLLVRCEDERTESLAEEDYWAFAAEYADSCGVDVINSSLGYHGFDDASTNHHYYEQDGNSTLISRTASMCADKGIICVNSAGNDGMGSWKKINFPADARNILTVGSVNEMGENAAFSAVGPTADGRIKPDVMAYGSPTCVITGRGNIINDNGTSFSSPLIAGMVACLWQALPQKTAKQIMKLVRLAGDNQQHPDNVFGYGVPDFWKAYQTGKAIK</sequence>
<evidence type="ECO:0000256" key="2">
    <source>
        <dbReference type="ARBA" id="ARBA00022670"/>
    </source>
</evidence>
<dbReference type="Pfam" id="PF00082">
    <property type="entry name" value="Peptidase_S8"/>
    <property type="match status" value="1"/>
</dbReference>
<evidence type="ECO:0000256" key="5">
    <source>
        <dbReference type="PROSITE-ProRule" id="PRU01240"/>
    </source>
</evidence>
<dbReference type="InterPro" id="IPR017317">
    <property type="entry name" value="Pept_S8_subtilisin_bacteroid-2"/>
</dbReference>
<dbReference type="PIRSF" id="PIRSF037903">
    <property type="entry name" value="Subtilisin_rel_GFO_2223"/>
    <property type="match status" value="1"/>
</dbReference>
<dbReference type="InterPro" id="IPR036852">
    <property type="entry name" value="Peptidase_S8/S53_dom_sf"/>
</dbReference>
<dbReference type="GO" id="GO:0006508">
    <property type="term" value="P:proteolysis"/>
    <property type="evidence" value="ECO:0007669"/>
    <property type="project" value="UniProtKB-KW"/>
</dbReference>
<reference evidence="7 8" key="1">
    <citation type="submission" date="2018-08" db="EMBL/GenBank/DDBJ databases">
        <title>A genome reference for cultivated species of the human gut microbiota.</title>
        <authorList>
            <person name="Zou Y."/>
            <person name="Xue W."/>
            <person name="Luo G."/>
        </authorList>
    </citation>
    <scope>NUCLEOTIDE SEQUENCE [LARGE SCALE GENOMIC DNA]</scope>
    <source>
        <strain evidence="7 8">AM22-1</strain>
    </source>
</reference>
<dbReference type="SUPFAM" id="SSF52743">
    <property type="entry name" value="Subtilisin-like"/>
    <property type="match status" value="1"/>
</dbReference>
<dbReference type="Proteomes" id="UP000286501">
    <property type="component" value="Unassembled WGS sequence"/>
</dbReference>
<evidence type="ECO:0000256" key="3">
    <source>
        <dbReference type="ARBA" id="ARBA00022801"/>
    </source>
</evidence>
<dbReference type="PROSITE" id="PS00138">
    <property type="entry name" value="SUBTILASE_SER"/>
    <property type="match status" value="1"/>
</dbReference>
<proteinExistence type="inferred from homology"/>
<dbReference type="InterPro" id="IPR015500">
    <property type="entry name" value="Peptidase_S8_subtilisin-rel"/>
</dbReference>
<keyword evidence="3 5" id="KW-0378">Hydrolase</keyword>
<feature type="domain" description="Peptidase S8/S53" evidence="6">
    <location>
        <begin position="217"/>
        <end position="487"/>
    </location>
</feature>
<dbReference type="AlphaFoldDB" id="A0A3R6DXT0"/>
<gene>
    <name evidence="7" type="ORF">DW250_05145</name>
</gene>
<name>A0A3R6DXT0_9BACT</name>